<organism evidence="1 2">
    <name type="scientific">Paenibacillus haidiansis</name>
    <dbReference type="NCBI Taxonomy" id="1574488"/>
    <lineage>
        <taxon>Bacteria</taxon>
        <taxon>Bacillati</taxon>
        <taxon>Bacillota</taxon>
        <taxon>Bacilli</taxon>
        <taxon>Bacillales</taxon>
        <taxon>Paenibacillaceae</taxon>
        <taxon>Paenibacillus</taxon>
    </lineage>
</organism>
<dbReference type="SUPFAM" id="SSF56209">
    <property type="entry name" value="Nitrile hydratase alpha chain"/>
    <property type="match status" value="1"/>
</dbReference>
<name>A0ABU7VW58_9BACL</name>
<dbReference type="Proteomes" id="UP001306950">
    <property type="component" value="Unassembled WGS sequence"/>
</dbReference>
<evidence type="ECO:0000313" key="2">
    <source>
        <dbReference type="Proteomes" id="UP001306950"/>
    </source>
</evidence>
<protein>
    <submittedName>
        <fullName evidence="1">NHLP leader peptide family RiPP</fullName>
    </submittedName>
</protein>
<dbReference type="RefSeq" id="WP_331847838.1">
    <property type="nucleotide sequence ID" value="NZ_JAZHPZ010000009.1"/>
</dbReference>
<keyword evidence="2" id="KW-1185">Reference proteome</keyword>
<dbReference type="InterPro" id="IPR036648">
    <property type="entry name" value="CN_Hdrase_a/SCN_Hdrase_g_sf"/>
</dbReference>
<proteinExistence type="predicted"/>
<dbReference type="Gene3D" id="3.90.330.10">
    <property type="entry name" value="Nitrile hydratase alpha /Thiocyanate hydrolase gamma"/>
    <property type="match status" value="2"/>
</dbReference>
<accession>A0ABU7VW58</accession>
<sequence length="85" mass="9231">MTSGALLQSQVIEKAWQDPSFKAKLLADPKAAIQEALGVIFPDHIKIKTVEENSDEFYLVLPQNPSGVIKSEVTPYGSWAASASK</sequence>
<dbReference type="EMBL" id="JAZHPZ010000009">
    <property type="protein sequence ID" value="MEF2967618.1"/>
    <property type="molecule type" value="Genomic_DNA"/>
</dbReference>
<evidence type="ECO:0000313" key="1">
    <source>
        <dbReference type="EMBL" id="MEF2967618.1"/>
    </source>
</evidence>
<reference evidence="1 2" key="1">
    <citation type="submission" date="2024-02" db="EMBL/GenBank/DDBJ databases">
        <title>A nitrogen-fixing paenibacillus bacterium.</title>
        <authorList>
            <person name="Zhang W.L."/>
            <person name="Chen S.F."/>
        </authorList>
    </citation>
    <scope>NUCLEOTIDE SEQUENCE [LARGE SCALE GENOMIC DNA]</scope>
    <source>
        <strain evidence="1 2">M1</strain>
    </source>
</reference>
<gene>
    <name evidence="1" type="ORF">V3851_17455</name>
</gene>
<dbReference type="NCBIfam" id="TIGR03793">
    <property type="entry name" value="leader_NHLP"/>
    <property type="match status" value="1"/>
</dbReference>
<dbReference type="InterPro" id="IPR022513">
    <property type="entry name" value="TOMM_pelo"/>
</dbReference>
<comment type="caution">
    <text evidence="1">The sequence shown here is derived from an EMBL/GenBank/DDBJ whole genome shotgun (WGS) entry which is preliminary data.</text>
</comment>